<dbReference type="PIRSF" id="PIRSF006641">
    <property type="entry name" value="CHP00092"/>
    <property type="match status" value="1"/>
</dbReference>
<protein>
    <recommendedName>
        <fullName evidence="6">Ribosome-binding ATPase YchF</fullName>
    </recommendedName>
</protein>
<dbReference type="SUPFAM" id="SSF81271">
    <property type="entry name" value="TGS-like"/>
    <property type="match status" value="1"/>
</dbReference>
<dbReference type="HAMAP" id="MF_00944">
    <property type="entry name" value="YchF_OLA1_ATPase"/>
    <property type="match status" value="1"/>
</dbReference>
<evidence type="ECO:0000313" key="9">
    <source>
        <dbReference type="EMBL" id="OGG87307.1"/>
    </source>
</evidence>
<dbReference type="GO" id="GO:0043023">
    <property type="term" value="F:ribosomal large subunit binding"/>
    <property type="evidence" value="ECO:0007669"/>
    <property type="project" value="UniProtKB-UniRule"/>
</dbReference>
<dbReference type="InterPro" id="IPR031167">
    <property type="entry name" value="G_OBG"/>
</dbReference>
<dbReference type="CDD" id="cd01900">
    <property type="entry name" value="YchF"/>
    <property type="match status" value="1"/>
</dbReference>
<feature type="domain" description="OBG-type G" evidence="7">
    <location>
        <begin position="1"/>
        <end position="252"/>
    </location>
</feature>
<dbReference type="InterPro" id="IPR004396">
    <property type="entry name" value="ATPase_YchF/OLA1"/>
</dbReference>
<dbReference type="Gene3D" id="3.40.50.300">
    <property type="entry name" value="P-loop containing nucleotide triphosphate hydrolases"/>
    <property type="match status" value="1"/>
</dbReference>
<dbReference type="PROSITE" id="PS51880">
    <property type="entry name" value="TGS"/>
    <property type="match status" value="1"/>
</dbReference>
<accession>A0A1F6FN71</accession>
<dbReference type="InterPro" id="IPR012675">
    <property type="entry name" value="Beta-grasp_dom_sf"/>
</dbReference>
<comment type="cofactor">
    <cofactor evidence="1">
        <name>Mg(2+)</name>
        <dbReference type="ChEBI" id="CHEBI:18420"/>
    </cofactor>
</comment>
<feature type="binding site" evidence="6">
    <location>
        <begin position="10"/>
        <end position="15"/>
    </location>
    <ligand>
        <name>ATP</name>
        <dbReference type="ChEBI" id="CHEBI:30616"/>
    </ligand>
</feature>
<comment type="caution">
    <text evidence="9">The sequence shown here is derived from an EMBL/GenBank/DDBJ whole genome shotgun (WGS) entry which is preliminary data.</text>
</comment>
<dbReference type="FunFam" id="3.10.20.30:FF:000001">
    <property type="entry name" value="Ribosome-binding ATPase YchF"/>
    <property type="match status" value="1"/>
</dbReference>
<dbReference type="Pfam" id="PF06071">
    <property type="entry name" value="YchF-GTPase_C"/>
    <property type="match status" value="1"/>
</dbReference>
<dbReference type="InterPro" id="IPR027417">
    <property type="entry name" value="P-loop_NTPase"/>
</dbReference>
<comment type="function">
    <text evidence="6">ATPase that binds to both the 70S ribosome and the 50S ribosomal subunit in a nucleotide-independent manner.</text>
</comment>
<dbReference type="STRING" id="1798561.A3B87_01725"/>
<dbReference type="SUPFAM" id="SSF52540">
    <property type="entry name" value="P-loop containing nucleoside triphosphate hydrolases"/>
    <property type="match status" value="1"/>
</dbReference>
<comment type="similarity">
    <text evidence="6">Belongs to the TRAFAC class OBG-HflX-like GTPase superfamily. OBG GTPase family. YchF/OLA1 subfamily.</text>
</comment>
<dbReference type="GO" id="GO:0005525">
    <property type="term" value="F:GTP binding"/>
    <property type="evidence" value="ECO:0007669"/>
    <property type="project" value="InterPro"/>
</dbReference>
<name>A0A1F6FN71_9BACT</name>
<keyword evidence="5" id="KW-0460">Magnesium</keyword>
<dbReference type="InterPro" id="IPR041706">
    <property type="entry name" value="YchF_N"/>
</dbReference>
<proteinExistence type="inferred from homology"/>
<dbReference type="InterPro" id="IPR023192">
    <property type="entry name" value="TGS-like_dom_sf"/>
</dbReference>
<keyword evidence="4 6" id="KW-0067">ATP-binding</keyword>
<gene>
    <name evidence="6" type="primary">ychF</name>
    <name evidence="9" type="ORF">A3B87_01725</name>
</gene>
<dbReference type="Proteomes" id="UP000179136">
    <property type="component" value="Unassembled WGS sequence"/>
</dbReference>
<dbReference type="NCBIfam" id="TIGR00092">
    <property type="entry name" value="redox-regulated ATPase YchF"/>
    <property type="match status" value="1"/>
</dbReference>
<dbReference type="Gene3D" id="1.10.150.300">
    <property type="entry name" value="TGS-like domain"/>
    <property type="match status" value="1"/>
</dbReference>
<evidence type="ECO:0000256" key="1">
    <source>
        <dbReference type="ARBA" id="ARBA00001946"/>
    </source>
</evidence>
<dbReference type="InterPro" id="IPR013029">
    <property type="entry name" value="YchF_C"/>
</dbReference>
<dbReference type="GO" id="GO:0005524">
    <property type="term" value="F:ATP binding"/>
    <property type="evidence" value="ECO:0007669"/>
    <property type="project" value="UniProtKB-UniRule"/>
</dbReference>
<evidence type="ECO:0000259" key="8">
    <source>
        <dbReference type="PROSITE" id="PS51880"/>
    </source>
</evidence>
<evidence type="ECO:0000259" key="7">
    <source>
        <dbReference type="PROSITE" id="PS51710"/>
    </source>
</evidence>
<dbReference type="Pfam" id="PF01926">
    <property type="entry name" value="MMR_HSR1"/>
    <property type="match status" value="1"/>
</dbReference>
<organism evidence="9 10">
    <name type="scientific">Candidatus Kuenenbacteria bacterium RIFCSPHIGHO2_02_FULL_39_13</name>
    <dbReference type="NCBI Taxonomy" id="1798561"/>
    <lineage>
        <taxon>Bacteria</taxon>
        <taxon>Candidatus Kueneniibacteriota</taxon>
    </lineage>
</organism>
<evidence type="ECO:0000256" key="3">
    <source>
        <dbReference type="ARBA" id="ARBA00022741"/>
    </source>
</evidence>
<dbReference type="CDD" id="cd04867">
    <property type="entry name" value="TGS_YchF_OLA1"/>
    <property type="match status" value="1"/>
</dbReference>
<dbReference type="InterPro" id="IPR012676">
    <property type="entry name" value="TGS-like"/>
</dbReference>
<dbReference type="GO" id="GO:0046872">
    <property type="term" value="F:metal ion binding"/>
    <property type="evidence" value="ECO:0007669"/>
    <property type="project" value="UniProtKB-KW"/>
</dbReference>
<dbReference type="InterPro" id="IPR006073">
    <property type="entry name" value="GTP-bd"/>
</dbReference>
<feature type="domain" description="TGS" evidence="8">
    <location>
        <begin position="274"/>
        <end position="357"/>
    </location>
</feature>
<evidence type="ECO:0000256" key="4">
    <source>
        <dbReference type="ARBA" id="ARBA00022840"/>
    </source>
</evidence>
<evidence type="ECO:0000256" key="2">
    <source>
        <dbReference type="ARBA" id="ARBA00022723"/>
    </source>
</evidence>
<keyword evidence="3 6" id="KW-0547">Nucleotide-binding</keyword>
<keyword evidence="2" id="KW-0479">Metal-binding</keyword>
<reference evidence="9 10" key="1">
    <citation type="journal article" date="2016" name="Nat. Commun.">
        <title>Thousands of microbial genomes shed light on interconnected biogeochemical processes in an aquifer system.</title>
        <authorList>
            <person name="Anantharaman K."/>
            <person name="Brown C.T."/>
            <person name="Hug L.A."/>
            <person name="Sharon I."/>
            <person name="Castelle C.J."/>
            <person name="Probst A.J."/>
            <person name="Thomas B.C."/>
            <person name="Singh A."/>
            <person name="Wilkins M.J."/>
            <person name="Karaoz U."/>
            <person name="Brodie E.L."/>
            <person name="Williams K.H."/>
            <person name="Hubbard S.S."/>
            <person name="Banfield J.F."/>
        </authorList>
    </citation>
    <scope>NUCLEOTIDE SEQUENCE [LARGE SCALE GENOMIC DNA]</scope>
</reference>
<dbReference type="PANTHER" id="PTHR23305">
    <property type="entry name" value="OBG GTPASE FAMILY"/>
    <property type="match status" value="1"/>
</dbReference>
<dbReference type="AlphaFoldDB" id="A0A1F6FN71"/>
<dbReference type="GO" id="GO:0016887">
    <property type="term" value="F:ATP hydrolysis activity"/>
    <property type="evidence" value="ECO:0007669"/>
    <property type="project" value="UniProtKB-UniRule"/>
</dbReference>
<evidence type="ECO:0000256" key="5">
    <source>
        <dbReference type="ARBA" id="ARBA00022842"/>
    </source>
</evidence>
<dbReference type="Gene3D" id="3.10.20.30">
    <property type="match status" value="1"/>
</dbReference>
<sequence length="359" mass="39812">MQIGIVGLPNVGKSTLFKALTKKQVDTSNYPFCTISPNVGVVAVPDERLDKLADLYHSEKIVPAAIEFVDIAGLVKNAHKGEGLGNQFLSHIREVDAIAHVIRNFQDENVTHIAGKIEPEEDLNTIETELAMADIATIEKILNKTETKIKANDKDAPGQKIILKNIIIALDKGKKPDIAELKDDEQKFIKGLSLLSLKPELFIENIGEEQLATDNKQLTTNDLKVNGPLIKICAKLEAELSELSPEESQNYLQELSIKKTGLDQLIIESYKLLNLITFFTAGPKESHAWTITNGTKAPAAAGKIHTDFEQGFIRAEIINWKNLLDARGEIPAKEKGQMKIEGKDYIMRDGDVAYFRFSK</sequence>
<dbReference type="EMBL" id="MFMW01000016">
    <property type="protein sequence ID" value="OGG87307.1"/>
    <property type="molecule type" value="Genomic_DNA"/>
</dbReference>
<dbReference type="GO" id="GO:0005737">
    <property type="term" value="C:cytoplasm"/>
    <property type="evidence" value="ECO:0007669"/>
    <property type="project" value="TreeGrafter"/>
</dbReference>
<evidence type="ECO:0000256" key="6">
    <source>
        <dbReference type="HAMAP-Rule" id="MF_00944"/>
    </source>
</evidence>
<dbReference type="PANTHER" id="PTHR23305:SF18">
    <property type="entry name" value="OBG-TYPE G DOMAIN-CONTAINING PROTEIN"/>
    <property type="match status" value="1"/>
</dbReference>
<dbReference type="PROSITE" id="PS51710">
    <property type="entry name" value="G_OBG"/>
    <property type="match status" value="1"/>
</dbReference>
<dbReference type="PRINTS" id="PR00326">
    <property type="entry name" value="GTP1OBG"/>
</dbReference>
<evidence type="ECO:0000313" key="10">
    <source>
        <dbReference type="Proteomes" id="UP000179136"/>
    </source>
</evidence>
<dbReference type="InterPro" id="IPR004095">
    <property type="entry name" value="TGS"/>
</dbReference>